<comment type="caution">
    <text evidence="12">The sequence shown here is derived from an EMBL/GenBank/DDBJ whole genome shotgun (WGS) entry which is preliminary data.</text>
</comment>
<dbReference type="SUPFAM" id="SSF50998">
    <property type="entry name" value="Quinoprotein alcohol dehydrogenase-like"/>
    <property type="match status" value="1"/>
</dbReference>
<dbReference type="RefSeq" id="WP_153378875.1">
    <property type="nucleotide sequence ID" value="NZ_WIVW01000010.1"/>
</dbReference>
<feature type="transmembrane region" description="Helical" evidence="10">
    <location>
        <begin position="63"/>
        <end position="79"/>
    </location>
</feature>
<dbReference type="InterPro" id="IPR017511">
    <property type="entry name" value="PQQ_mDH"/>
</dbReference>
<evidence type="ECO:0000256" key="8">
    <source>
        <dbReference type="ARBA" id="ARBA00023002"/>
    </source>
</evidence>
<feature type="transmembrane region" description="Helical" evidence="10">
    <location>
        <begin position="85"/>
        <end position="108"/>
    </location>
</feature>
<keyword evidence="5 10" id="KW-0812">Transmembrane</keyword>
<reference evidence="12 13" key="1">
    <citation type="submission" date="2019-10" db="EMBL/GenBank/DDBJ databases">
        <title>Evaluation of single-gene subtyping targets for Pseudomonas.</title>
        <authorList>
            <person name="Reichler S.J."/>
            <person name="Orsi R.H."/>
            <person name="Wiedmann M."/>
            <person name="Martin N.H."/>
            <person name="Murphy S.I."/>
        </authorList>
    </citation>
    <scope>NUCLEOTIDE SEQUENCE [LARGE SCALE GENOMIC DNA]</scope>
    <source>
        <strain evidence="12 13">FSL R10-1984</strain>
    </source>
</reference>
<keyword evidence="9 10" id="KW-0472">Membrane</keyword>
<keyword evidence="6" id="KW-0634">PQQ</keyword>
<evidence type="ECO:0000256" key="9">
    <source>
        <dbReference type="ARBA" id="ARBA00023136"/>
    </source>
</evidence>
<dbReference type="PROSITE" id="PS00364">
    <property type="entry name" value="BACTERIAL_PQQ_2"/>
    <property type="match status" value="1"/>
</dbReference>
<dbReference type="NCBIfam" id="TIGR03074">
    <property type="entry name" value="PQQ_membr_DH"/>
    <property type="match status" value="1"/>
</dbReference>
<feature type="transmembrane region" description="Helical" evidence="10">
    <location>
        <begin position="120"/>
        <end position="138"/>
    </location>
</feature>
<gene>
    <name evidence="12" type="ORF">GHO29_10775</name>
</gene>
<dbReference type="InterPro" id="IPR002372">
    <property type="entry name" value="PQQ_rpt_dom"/>
</dbReference>
<dbReference type="SMART" id="SM00564">
    <property type="entry name" value="PQQ"/>
    <property type="match status" value="4"/>
</dbReference>
<feature type="transmembrane region" description="Helical" evidence="10">
    <location>
        <begin position="39"/>
        <end position="56"/>
    </location>
</feature>
<proteinExistence type="inferred from homology"/>
<protein>
    <submittedName>
        <fullName evidence="12">Membrane-bound PQQ-dependent dehydrogenase, glucose/quinate/shikimate family</fullName>
        <ecNumber evidence="12">1.1.-.-</ecNumber>
    </submittedName>
</protein>
<dbReference type="InterPro" id="IPR001479">
    <property type="entry name" value="Quinoprotein_DH_CS"/>
</dbReference>
<keyword evidence="7 10" id="KW-1133">Transmembrane helix</keyword>
<dbReference type="Proteomes" id="UP000437970">
    <property type="component" value="Unassembled WGS sequence"/>
</dbReference>
<evidence type="ECO:0000313" key="12">
    <source>
        <dbReference type="EMBL" id="MQU26967.1"/>
    </source>
</evidence>
<evidence type="ECO:0000256" key="1">
    <source>
        <dbReference type="ARBA" id="ARBA00001931"/>
    </source>
</evidence>
<evidence type="ECO:0000313" key="13">
    <source>
        <dbReference type="Proteomes" id="UP000437970"/>
    </source>
</evidence>
<evidence type="ECO:0000256" key="10">
    <source>
        <dbReference type="SAM" id="Phobius"/>
    </source>
</evidence>
<dbReference type="InterPro" id="IPR018391">
    <property type="entry name" value="PQQ_b-propeller_rpt"/>
</dbReference>
<comment type="cofactor">
    <cofactor evidence="1">
        <name>pyrroloquinoline quinone</name>
        <dbReference type="ChEBI" id="CHEBI:58442"/>
    </cofactor>
</comment>
<dbReference type="AlphaFoldDB" id="A0A7X1XY53"/>
<keyword evidence="8 12" id="KW-0560">Oxidoreductase</keyword>
<evidence type="ECO:0000256" key="7">
    <source>
        <dbReference type="ARBA" id="ARBA00022989"/>
    </source>
</evidence>
<evidence type="ECO:0000256" key="4">
    <source>
        <dbReference type="ARBA" id="ARBA00022475"/>
    </source>
</evidence>
<evidence type="ECO:0000256" key="5">
    <source>
        <dbReference type="ARBA" id="ARBA00022692"/>
    </source>
</evidence>
<dbReference type="GO" id="GO:0008876">
    <property type="term" value="F:quinoprotein glucose dehydrogenase activity"/>
    <property type="evidence" value="ECO:0007669"/>
    <property type="project" value="TreeGrafter"/>
</dbReference>
<dbReference type="InterPro" id="IPR011047">
    <property type="entry name" value="Quinoprotein_ADH-like_sf"/>
</dbReference>
<evidence type="ECO:0000256" key="6">
    <source>
        <dbReference type="ARBA" id="ARBA00022891"/>
    </source>
</evidence>
<dbReference type="Gene3D" id="2.140.10.10">
    <property type="entry name" value="Quinoprotein alcohol dehydrogenase-like superfamily"/>
    <property type="match status" value="1"/>
</dbReference>
<evidence type="ECO:0000259" key="11">
    <source>
        <dbReference type="Pfam" id="PF01011"/>
    </source>
</evidence>
<dbReference type="GO" id="GO:0048038">
    <property type="term" value="F:quinone binding"/>
    <property type="evidence" value="ECO:0007669"/>
    <property type="project" value="InterPro"/>
</dbReference>
<dbReference type="GO" id="GO:0030288">
    <property type="term" value="C:outer membrane-bounded periplasmic space"/>
    <property type="evidence" value="ECO:0007669"/>
    <property type="project" value="InterPro"/>
</dbReference>
<evidence type="ECO:0000256" key="2">
    <source>
        <dbReference type="ARBA" id="ARBA00004651"/>
    </source>
</evidence>
<dbReference type="PANTHER" id="PTHR32303:SF4">
    <property type="entry name" value="QUINOPROTEIN GLUCOSE DEHYDROGENASE"/>
    <property type="match status" value="1"/>
</dbReference>
<feature type="transmembrane region" description="Helical" evidence="10">
    <location>
        <begin position="12"/>
        <end position="33"/>
    </location>
</feature>
<dbReference type="CDD" id="cd10280">
    <property type="entry name" value="PQQ_mGDH"/>
    <property type="match status" value="1"/>
</dbReference>
<feature type="domain" description="Pyrrolo-quinoline quinone repeat" evidence="11">
    <location>
        <begin position="167"/>
        <end position="774"/>
    </location>
</feature>
<sequence length="803" mass="86679">MSAQEKGSGLRVLTVVITTIFSLILLIGGIWLASLGGSLYYVIAGIVLLICAVLLWRRSAAAIWLYGVLLLATALWGLWEAGTDFWALVPRLDILGVLGIWLLIPAVTRGLDARLKASKVFLSATIVFSIAVLAYSIFNDPQEINGSLTAAQPSQAQPVDGIAPADWPAYGRTQAGIRYSPLDQINVSNVKDLEVAWTFHTGEFRTENDSGETTNEVTPIKIGDNMYICTTHQVLVALDPATGKEKWRFDPKLVSDPSFQHLTCRGVSYYDEANTEEFATSLDGVAKVQTSCPRKVFLPVNDGRLFAINADNGERCSDFADNGELDLKKMQPYTYPGALMPTSPPVVTGTTIVIGGSTTDNFSVHEPSGAIRGYDVNTGALKWVFDTGAEDPNAIPGPGQTLVNNSPNAWPPLAYDPKLDIVYIPTGNPTPDIWGGNRTPDMERYASAIVALNASTGKLLWSFQTTHHDLWDMDVPSQPTLADIKTPEGDTVPAVYVPTKAGNIFVLDRRDGKPIVPITEMPVPAGEAAPGDWVSPTQPRSALNLTPIQTLTDKDMWGATMFDQLMCRVIFKQLNYNGQYTPPSENGTLVFPGNLGVFEWGGISVNPDRQVALMNPMALPFVSKLIPRGPNNPLWPEEGAKGSGTETGIQPQYGVPFGVEINAFLSPLGLPCKAPAWGYVAGVDLKNHEVVWRKRIGTVRDSLKGIQLPPMKIGVPMLGGPISTAGGLMFIAGTQDNYLRAYNVTNGDLLWEARLPAGGQATPMTYESNGKQYVVVMAGGHGSFGTKMGDSLIAYALPDSEIK</sequence>
<keyword evidence="4" id="KW-1003">Cell membrane</keyword>
<name>A0A7X1XY53_9PSED</name>
<comment type="similarity">
    <text evidence="3">Belongs to the bacterial PQQ dehydrogenase family.</text>
</comment>
<dbReference type="EC" id="1.1.-.-" evidence="12"/>
<dbReference type="EMBL" id="WIVW01000010">
    <property type="protein sequence ID" value="MQU26967.1"/>
    <property type="molecule type" value="Genomic_DNA"/>
</dbReference>
<organism evidence="12 13">
    <name type="scientific">Pseudomonas helleri</name>
    <dbReference type="NCBI Taxonomy" id="1608996"/>
    <lineage>
        <taxon>Bacteria</taxon>
        <taxon>Pseudomonadati</taxon>
        <taxon>Pseudomonadota</taxon>
        <taxon>Gammaproteobacteria</taxon>
        <taxon>Pseudomonadales</taxon>
        <taxon>Pseudomonadaceae</taxon>
        <taxon>Pseudomonas</taxon>
    </lineage>
</organism>
<evidence type="ECO:0000256" key="3">
    <source>
        <dbReference type="ARBA" id="ARBA00008156"/>
    </source>
</evidence>
<comment type="subcellular location">
    <subcellularLocation>
        <location evidence="2">Cell membrane</location>
        <topology evidence="2">Multi-pass membrane protein</topology>
    </subcellularLocation>
</comment>
<dbReference type="PANTHER" id="PTHR32303">
    <property type="entry name" value="QUINOPROTEIN ALCOHOL DEHYDROGENASE (CYTOCHROME C)"/>
    <property type="match status" value="1"/>
</dbReference>
<accession>A0A7X1XY53</accession>
<dbReference type="Pfam" id="PF01011">
    <property type="entry name" value="PQQ"/>
    <property type="match status" value="1"/>
</dbReference>
<dbReference type="GO" id="GO:0005886">
    <property type="term" value="C:plasma membrane"/>
    <property type="evidence" value="ECO:0007669"/>
    <property type="project" value="UniProtKB-SubCell"/>
</dbReference>